<protein>
    <submittedName>
        <fullName evidence="1">Uncharacterized protein</fullName>
    </submittedName>
</protein>
<evidence type="ECO:0000313" key="2">
    <source>
        <dbReference type="Proteomes" id="UP000032670"/>
    </source>
</evidence>
<dbReference type="Proteomes" id="UP000032670">
    <property type="component" value="Unassembled WGS sequence"/>
</dbReference>
<gene>
    <name evidence="1" type="ORF">Abor_007_101</name>
</gene>
<sequence>MAQSTGVQEVLVNCGQFVGELNVKVFNYLWIFSHKFGLSFMGWGLRKYCEGIYCNQNPDAIQKMMKYQGSKIINSYYQLALWPIRGQS</sequence>
<evidence type="ECO:0000313" key="1">
    <source>
        <dbReference type="EMBL" id="GAN65353.1"/>
    </source>
</evidence>
<reference evidence="1 2" key="1">
    <citation type="submission" date="2012-11" db="EMBL/GenBank/DDBJ databases">
        <title>Whole genome sequence of Acetobacter orientalis 21F-2.</title>
        <authorList>
            <person name="Azuma Y."/>
            <person name="Higashiura N."/>
            <person name="Hirakawa H."/>
            <person name="Matsushita K."/>
        </authorList>
    </citation>
    <scope>NUCLEOTIDE SEQUENCE [LARGE SCALE GENOMIC DNA]</scope>
    <source>
        <strain evidence="1 2">21F-2</strain>
    </source>
</reference>
<proteinExistence type="predicted"/>
<organism evidence="1 2">
    <name type="scientific">Acetobacter orientalis</name>
    <dbReference type="NCBI Taxonomy" id="146474"/>
    <lineage>
        <taxon>Bacteria</taxon>
        <taxon>Pseudomonadati</taxon>
        <taxon>Pseudomonadota</taxon>
        <taxon>Alphaproteobacteria</taxon>
        <taxon>Acetobacterales</taxon>
        <taxon>Acetobacteraceae</taxon>
        <taxon>Acetobacter</taxon>
    </lineage>
</organism>
<comment type="caution">
    <text evidence="1">The sequence shown here is derived from an EMBL/GenBank/DDBJ whole genome shotgun (WGS) entry which is preliminary data.</text>
</comment>
<name>A0A0D6NIC9_9PROT</name>
<accession>A0A0D6NIC9</accession>
<dbReference type="EMBL" id="BAMX01000007">
    <property type="protein sequence ID" value="GAN65353.1"/>
    <property type="molecule type" value="Genomic_DNA"/>
</dbReference>
<keyword evidence="2" id="KW-1185">Reference proteome</keyword>
<dbReference type="AlphaFoldDB" id="A0A0D6NIC9"/>